<sequence>MKKIIGIYKSPRSHWVGDGFPVRSMFTYSNHGKYLNPFILLDRAGPFDFPSSSAENRGVGEHPHRGFETVTIVYDGEVAHHDSTGKGGVIGPGDVQWMTAASGILHQEYQSDDFMKNGGTLDMVQLWVNLPAKDKSADPGYQLLQSHGIPKITLPNEAGTLRVIAGDYLGNKGAARTFTSLDVWDLQLNKGKTVGLQTKPGRHVGLVMLRGSLFVDGRASLNEGELMILDNSDSNIILEATEDTLVLFLSGEPIDEPVVGYGPFVMNSDQEIIEAVNDFNSGKFGRIPEDH</sequence>
<dbReference type="Pfam" id="PF05726">
    <property type="entry name" value="Pirin_C"/>
    <property type="match status" value="1"/>
</dbReference>
<dbReference type="Gene3D" id="2.60.120.10">
    <property type="entry name" value="Jelly Rolls"/>
    <property type="match status" value="2"/>
</dbReference>
<comment type="cofactor">
    <cofactor evidence="2">
        <name>Fe cation</name>
        <dbReference type="ChEBI" id="CHEBI:24875"/>
    </cofactor>
    <text evidence="2">Binds 1 Fe cation per subunit.</text>
</comment>
<feature type="binding site" evidence="2">
    <location>
        <position position="62"/>
    </location>
    <ligand>
        <name>Fe cation</name>
        <dbReference type="ChEBI" id="CHEBI:24875"/>
    </ligand>
</feature>
<keyword evidence="2" id="KW-0408">Iron</keyword>
<proteinExistence type="inferred from homology"/>
<evidence type="ECO:0000256" key="1">
    <source>
        <dbReference type="ARBA" id="ARBA00008416"/>
    </source>
</evidence>
<dbReference type="InterPro" id="IPR011051">
    <property type="entry name" value="RmlC_Cupin_sf"/>
</dbReference>
<dbReference type="InterPro" id="IPR012093">
    <property type="entry name" value="Pirin"/>
</dbReference>
<dbReference type="OrthoDB" id="9780903at2"/>
<dbReference type="CDD" id="cd02247">
    <property type="entry name" value="cupin_pirin_C"/>
    <property type="match status" value="1"/>
</dbReference>
<evidence type="ECO:0000259" key="4">
    <source>
        <dbReference type="Pfam" id="PF02678"/>
    </source>
</evidence>
<dbReference type="InterPro" id="IPR053186">
    <property type="entry name" value="QDO-related"/>
</dbReference>
<gene>
    <name evidence="6" type="ORF">M998_2209</name>
</gene>
<evidence type="ECO:0000256" key="2">
    <source>
        <dbReference type="PIRSR" id="PIRSR006232-1"/>
    </source>
</evidence>
<dbReference type="GO" id="GO:0046872">
    <property type="term" value="F:metal ion binding"/>
    <property type="evidence" value="ECO:0007669"/>
    <property type="project" value="UniProtKB-KW"/>
</dbReference>
<comment type="caution">
    <text evidence="6">The sequence shown here is derived from an EMBL/GenBank/DDBJ whole genome shotgun (WGS) entry which is preliminary data.</text>
</comment>
<evidence type="ECO:0000259" key="5">
    <source>
        <dbReference type="Pfam" id="PF05726"/>
    </source>
</evidence>
<keyword evidence="2" id="KW-0479">Metal-binding</keyword>
<dbReference type="AlphaFoldDB" id="A0A1B7JTP3"/>
<name>A0A1B7JTP3_9GAMM</name>
<dbReference type="PANTHER" id="PTHR43594">
    <property type="entry name" value="QUERCETIN 2,3-DIOXYGENASE"/>
    <property type="match status" value="1"/>
</dbReference>
<evidence type="ECO:0000313" key="7">
    <source>
        <dbReference type="Proteomes" id="UP000078224"/>
    </source>
</evidence>
<dbReference type="Pfam" id="PF02678">
    <property type="entry name" value="Pirin"/>
    <property type="match status" value="1"/>
</dbReference>
<evidence type="ECO:0000256" key="3">
    <source>
        <dbReference type="RuleBase" id="RU003457"/>
    </source>
</evidence>
<organism evidence="6 7">
    <name type="scientific">Providencia heimbachae ATCC 35613</name>
    <dbReference type="NCBI Taxonomy" id="1354272"/>
    <lineage>
        <taxon>Bacteria</taxon>
        <taxon>Pseudomonadati</taxon>
        <taxon>Pseudomonadota</taxon>
        <taxon>Gammaproteobacteria</taxon>
        <taxon>Enterobacterales</taxon>
        <taxon>Morganellaceae</taxon>
        <taxon>Providencia</taxon>
    </lineage>
</organism>
<dbReference type="RefSeq" id="WP_068908852.1">
    <property type="nucleotide sequence ID" value="NZ_LXEW01000032.1"/>
</dbReference>
<dbReference type="EMBL" id="LXEW01000032">
    <property type="protein sequence ID" value="OAT51273.1"/>
    <property type="molecule type" value="Genomic_DNA"/>
</dbReference>
<evidence type="ECO:0000313" key="6">
    <source>
        <dbReference type="EMBL" id="OAT51273.1"/>
    </source>
</evidence>
<dbReference type="PATRIC" id="fig|1354272.4.peg.2246"/>
<dbReference type="CDD" id="cd02909">
    <property type="entry name" value="cupin_pirin_N"/>
    <property type="match status" value="1"/>
</dbReference>
<feature type="domain" description="Pirin C-terminal" evidence="5">
    <location>
        <begin position="183"/>
        <end position="285"/>
    </location>
</feature>
<feature type="binding site" evidence="2">
    <location>
        <position position="108"/>
    </location>
    <ligand>
        <name>Fe cation</name>
        <dbReference type="ChEBI" id="CHEBI:24875"/>
    </ligand>
</feature>
<feature type="domain" description="Pirin N-terminal" evidence="4">
    <location>
        <begin position="21"/>
        <end position="128"/>
    </location>
</feature>
<comment type="similarity">
    <text evidence="1 3">Belongs to the pirin family.</text>
</comment>
<dbReference type="SUPFAM" id="SSF51182">
    <property type="entry name" value="RmlC-like cupins"/>
    <property type="match status" value="1"/>
</dbReference>
<dbReference type="PANTHER" id="PTHR43594:SF1">
    <property type="entry name" value="QUERCETIN 2,3-DIOXYGENASE PA2418-RELATED"/>
    <property type="match status" value="1"/>
</dbReference>
<dbReference type="InterPro" id="IPR003829">
    <property type="entry name" value="Pirin_N_dom"/>
</dbReference>
<feature type="binding site" evidence="2">
    <location>
        <position position="64"/>
    </location>
    <ligand>
        <name>Fe cation</name>
        <dbReference type="ChEBI" id="CHEBI:24875"/>
    </ligand>
</feature>
<protein>
    <submittedName>
        <fullName evidence="6">Pirin</fullName>
    </submittedName>
</protein>
<dbReference type="Proteomes" id="UP000078224">
    <property type="component" value="Unassembled WGS sequence"/>
</dbReference>
<dbReference type="InterPro" id="IPR014710">
    <property type="entry name" value="RmlC-like_jellyroll"/>
</dbReference>
<reference evidence="6 7" key="1">
    <citation type="submission" date="2016-04" db="EMBL/GenBank/DDBJ databases">
        <title>ATOL: Assembling a taxonomically balanced genome-scale reconstruction of the evolutionary history of the Enterobacteriaceae.</title>
        <authorList>
            <person name="Plunkett G.III."/>
            <person name="Neeno-Eckwall E.C."/>
            <person name="Glasner J.D."/>
            <person name="Perna N.T."/>
        </authorList>
    </citation>
    <scope>NUCLEOTIDE SEQUENCE [LARGE SCALE GENOMIC DNA]</scope>
    <source>
        <strain evidence="6 7">ATCC 35613</strain>
    </source>
</reference>
<dbReference type="InterPro" id="IPR008778">
    <property type="entry name" value="Pirin_C_dom"/>
</dbReference>
<accession>A0A1B7JTP3</accession>
<dbReference type="PIRSF" id="PIRSF006232">
    <property type="entry name" value="Pirin"/>
    <property type="match status" value="1"/>
</dbReference>
<keyword evidence="7" id="KW-1185">Reference proteome</keyword>
<feature type="binding site" evidence="2">
    <location>
        <position position="106"/>
    </location>
    <ligand>
        <name>Fe cation</name>
        <dbReference type="ChEBI" id="CHEBI:24875"/>
    </ligand>
</feature>